<accession>A0A2P8DZQ3</accession>
<evidence type="ECO:0000313" key="2">
    <source>
        <dbReference type="Proteomes" id="UP000240708"/>
    </source>
</evidence>
<organism evidence="1 2">
    <name type="scientific">Cecembia rubra</name>
    <dbReference type="NCBI Taxonomy" id="1485585"/>
    <lineage>
        <taxon>Bacteria</taxon>
        <taxon>Pseudomonadati</taxon>
        <taxon>Bacteroidota</taxon>
        <taxon>Cytophagia</taxon>
        <taxon>Cytophagales</taxon>
        <taxon>Cyclobacteriaceae</taxon>
        <taxon>Cecembia</taxon>
    </lineage>
</organism>
<dbReference type="GO" id="GO:0008823">
    <property type="term" value="F:cupric reductase (NADH) activity"/>
    <property type="evidence" value="ECO:0007669"/>
    <property type="project" value="TreeGrafter"/>
</dbReference>
<evidence type="ECO:0000313" key="1">
    <source>
        <dbReference type="EMBL" id="PSL02680.1"/>
    </source>
</evidence>
<dbReference type="EMBL" id="PYGF01000009">
    <property type="protein sequence ID" value="PSL02680.1"/>
    <property type="molecule type" value="Genomic_DNA"/>
</dbReference>
<sequence>MIGILGGTRLALTLGKALSSRGVEIAYGVRKGFTPTEIEWKILNMSANKVKSFKDVIETSNILMICAENAYLEQIFEELSHVDLKEMTIIDCTNSDDHKVFSCNTAFIKSIIDSPKIFKAFNNLGLDYPNSDPMGLVKETYYCGPDIPEKNIVKQVISMVGFKAIDAGPLENAPLLEAIYHLRKEICNSTKEKTDYHFKLISV</sequence>
<dbReference type="InterPro" id="IPR051267">
    <property type="entry name" value="STEAP_metalloreductase"/>
</dbReference>
<dbReference type="SUPFAM" id="SSF51735">
    <property type="entry name" value="NAD(P)-binding Rossmann-fold domains"/>
    <property type="match status" value="1"/>
</dbReference>
<protein>
    <recommendedName>
        <fullName evidence="3">Pyrroline-5-carboxylate reductase catalytic N-terminal domain-containing protein</fullName>
    </recommendedName>
</protein>
<dbReference type="PANTHER" id="PTHR14239">
    <property type="entry name" value="DUDULIN-RELATED"/>
    <property type="match status" value="1"/>
</dbReference>
<dbReference type="AlphaFoldDB" id="A0A2P8DZQ3"/>
<dbReference type="InterPro" id="IPR036291">
    <property type="entry name" value="NAD(P)-bd_dom_sf"/>
</dbReference>
<proteinExistence type="predicted"/>
<dbReference type="GO" id="GO:0052851">
    <property type="term" value="F:ferric-chelate reductase (NADPH) activity"/>
    <property type="evidence" value="ECO:0007669"/>
    <property type="project" value="TreeGrafter"/>
</dbReference>
<dbReference type="Gene3D" id="3.40.50.720">
    <property type="entry name" value="NAD(P)-binding Rossmann-like Domain"/>
    <property type="match status" value="1"/>
</dbReference>
<evidence type="ECO:0008006" key="3">
    <source>
        <dbReference type="Google" id="ProtNLM"/>
    </source>
</evidence>
<dbReference type="GO" id="GO:0005886">
    <property type="term" value="C:plasma membrane"/>
    <property type="evidence" value="ECO:0007669"/>
    <property type="project" value="TreeGrafter"/>
</dbReference>
<dbReference type="GO" id="GO:0015677">
    <property type="term" value="P:copper ion import"/>
    <property type="evidence" value="ECO:0007669"/>
    <property type="project" value="TreeGrafter"/>
</dbReference>
<reference evidence="1 2" key="1">
    <citation type="submission" date="2018-03" db="EMBL/GenBank/DDBJ databases">
        <title>Genomic Encyclopedia of Archaeal and Bacterial Type Strains, Phase II (KMG-II): from individual species to whole genera.</title>
        <authorList>
            <person name="Goeker M."/>
        </authorList>
    </citation>
    <scope>NUCLEOTIDE SEQUENCE [LARGE SCALE GENOMIC DNA]</scope>
    <source>
        <strain evidence="1 2">DSM 28057</strain>
    </source>
</reference>
<dbReference type="Proteomes" id="UP000240708">
    <property type="component" value="Unassembled WGS sequence"/>
</dbReference>
<name>A0A2P8DZQ3_9BACT</name>
<dbReference type="RefSeq" id="WP_106568231.1">
    <property type="nucleotide sequence ID" value="NZ_PYGF01000009.1"/>
</dbReference>
<comment type="caution">
    <text evidence="1">The sequence shown here is derived from an EMBL/GenBank/DDBJ whole genome shotgun (WGS) entry which is preliminary data.</text>
</comment>
<dbReference type="OrthoDB" id="822314at2"/>
<keyword evidence="2" id="KW-1185">Reference proteome</keyword>
<dbReference type="PANTHER" id="PTHR14239:SF0">
    <property type="entry name" value="F420-DEPENDENT NADP REDUCTASE"/>
    <property type="match status" value="1"/>
</dbReference>
<gene>
    <name evidence="1" type="ORF">CLV48_109150</name>
</gene>